<feature type="compositionally biased region" description="Basic and acidic residues" evidence="2">
    <location>
        <begin position="24"/>
        <end position="33"/>
    </location>
</feature>
<dbReference type="AlphaFoldDB" id="A0A2Z5T1J5"/>
<feature type="active site" evidence="1">
    <location>
        <position position="213"/>
    </location>
</feature>
<accession>A0A2Z5T1J5</accession>
<evidence type="ECO:0000313" key="4">
    <source>
        <dbReference type="EMBL" id="BBA84057.1"/>
    </source>
</evidence>
<dbReference type="GO" id="GO:0004198">
    <property type="term" value="F:calcium-dependent cysteine-type endopeptidase activity"/>
    <property type="evidence" value="ECO:0007669"/>
    <property type="project" value="InterPro"/>
</dbReference>
<organism evidence="4">
    <name type="scientific">Streptomyces lavendulae</name>
    <dbReference type="NCBI Taxonomy" id="1914"/>
    <lineage>
        <taxon>Bacteria</taxon>
        <taxon>Bacillati</taxon>
        <taxon>Actinomycetota</taxon>
        <taxon>Actinomycetes</taxon>
        <taxon>Kitasatosporales</taxon>
        <taxon>Streptomycetaceae</taxon>
        <taxon>Streptomyces</taxon>
    </lineage>
</organism>
<dbReference type="InterPro" id="IPR038765">
    <property type="entry name" value="Papain-like_cys_pep_sf"/>
</dbReference>
<feature type="active site" evidence="1">
    <location>
        <position position="419"/>
    </location>
</feature>
<keyword evidence="1" id="KW-0378">Hydrolase</keyword>
<dbReference type="Pfam" id="PF00648">
    <property type="entry name" value="Peptidase_C2"/>
    <property type="match status" value="1"/>
</dbReference>
<evidence type="ECO:0000256" key="1">
    <source>
        <dbReference type="PROSITE-ProRule" id="PRU00239"/>
    </source>
</evidence>
<keyword evidence="1" id="KW-0788">Thiol protease</keyword>
<keyword evidence="1" id="KW-0645">Protease</keyword>
<feature type="compositionally biased region" description="Acidic residues" evidence="2">
    <location>
        <begin position="34"/>
        <end position="59"/>
    </location>
</feature>
<name>A0A2Z5T1J5_STRLA</name>
<dbReference type="SUPFAM" id="SSF54001">
    <property type="entry name" value="Cysteine proteinases"/>
    <property type="match status" value="1"/>
</dbReference>
<dbReference type="PROSITE" id="PS50203">
    <property type="entry name" value="CALPAIN_CAT"/>
    <property type="match status" value="1"/>
</dbReference>
<proteinExistence type="predicted"/>
<evidence type="ECO:0000259" key="3">
    <source>
        <dbReference type="PROSITE" id="PS50203"/>
    </source>
</evidence>
<reference evidence="4" key="1">
    <citation type="submission" date="2017-10" db="EMBL/GenBank/DDBJ databases">
        <title>Discovery of a new diol-containing polyketide by heterologous expression of a silent biosynthetic gene cluster from Streptomyces lavendulae FRI-5.</title>
        <authorList>
            <person name="Pait I.G.U."/>
            <person name="Kitani S."/>
            <person name="Roslan F.W."/>
            <person name="Ulanova D."/>
            <person name="Arai M."/>
            <person name="Ikeda H."/>
            <person name="Nihira T."/>
        </authorList>
    </citation>
    <scope>NUCLEOTIDE SEQUENCE</scope>
    <source>
        <strain evidence="4">FRI-5</strain>
    </source>
</reference>
<dbReference type="InterPro" id="IPR001300">
    <property type="entry name" value="Peptidase_C2_calpain_cat"/>
</dbReference>
<dbReference type="EMBL" id="LC330869">
    <property type="protein sequence ID" value="BBA84057.1"/>
    <property type="molecule type" value="Genomic_DNA"/>
</dbReference>
<feature type="active site" evidence="1">
    <location>
        <position position="402"/>
    </location>
</feature>
<sequence length="446" mass="48454">MSELHTADRGAEPHTTETLPTPDARARDRHAEPEEPEEPEEPQESGEPEEPTEPVEPTEQEWPVEPGEPEAPGFLDTAESADPFGAPGEPEPSHDRGGPDVLTDSAEERNEAEPQDTAPEAADDGPPPERAPLWDGYAKLRDAVLGPREPAESPVDLYATVDRPAFNAVEMKEYGVRLFEYGTPLDRSDGRSVPLFDGPPTRAQTMQGGLGDCGVIATMGAVAGHLPETISNCVKENADGTYEVTFHQIKKTAPGDWTPYEPTGSFTVLTVTPDLVVPYNDTDRPAYAQVSGGAAWPAILEKAFAGVDQTWEEGSLGQASGYERLNLGTRVDNRAMMLAQLTGRPAYTEDVPSQFDMDGVSPDRQLLAAFRDKLDANCPILIGAKDVKSTEKPLDHDLVAAHVYEVTGVDDRGRIHLRNPQNMNHPDPLTARQFRDSFAGRYTTIG</sequence>
<feature type="compositionally biased region" description="Basic and acidic residues" evidence="2">
    <location>
        <begin position="1"/>
        <end position="15"/>
    </location>
</feature>
<evidence type="ECO:0000256" key="2">
    <source>
        <dbReference type="SAM" id="MobiDB-lite"/>
    </source>
</evidence>
<feature type="domain" description="Calpain catalytic" evidence="3">
    <location>
        <begin position="143"/>
        <end position="420"/>
    </location>
</feature>
<feature type="region of interest" description="Disordered" evidence="2">
    <location>
        <begin position="1"/>
        <end position="134"/>
    </location>
</feature>
<protein>
    <recommendedName>
        <fullName evidence="3">Calpain catalytic domain-containing protein</fullName>
    </recommendedName>
</protein>
<dbReference type="GO" id="GO:0006508">
    <property type="term" value="P:proteolysis"/>
    <property type="evidence" value="ECO:0007669"/>
    <property type="project" value="UniProtKB-KW"/>
</dbReference>